<dbReference type="EMBL" id="DVHF01000135">
    <property type="protein sequence ID" value="HIR58127.1"/>
    <property type="molecule type" value="Genomic_DNA"/>
</dbReference>
<dbReference type="SUPFAM" id="SSF75005">
    <property type="entry name" value="Arabinanase/levansucrase/invertase"/>
    <property type="match status" value="2"/>
</dbReference>
<gene>
    <name evidence="1" type="ORF">IAA54_10720</name>
</gene>
<evidence type="ECO:0008006" key="3">
    <source>
        <dbReference type="Google" id="ProtNLM"/>
    </source>
</evidence>
<reference evidence="1" key="2">
    <citation type="journal article" date="2021" name="PeerJ">
        <title>Extensive microbial diversity within the chicken gut microbiome revealed by metagenomics and culture.</title>
        <authorList>
            <person name="Gilroy R."/>
            <person name="Ravi A."/>
            <person name="Getino M."/>
            <person name="Pursley I."/>
            <person name="Horton D.L."/>
            <person name="Alikhan N.F."/>
            <person name="Baker D."/>
            <person name="Gharbi K."/>
            <person name="Hall N."/>
            <person name="Watson M."/>
            <person name="Adriaenssens E.M."/>
            <person name="Foster-Nyarko E."/>
            <person name="Jarju S."/>
            <person name="Secka A."/>
            <person name="Antonio M."/>
            <person name="Oren A."/>
            <person name="Chaudhuri R.R."/>
            <person name="La Ragione R."/>
            <person name="Hildebrand F."/>
            <person name="Pallen M.J."/>
        </authorList>
    </citation>
    <scope>NUCLEOTIDE SEQUENCE</scope>
    <source>
        <strain evidence="1">ChiSjej1B19-7085</strain>
    </source>
</reference>
<name>A0A9D1DSH6_9FIRM</name>
<dbReference type="AlphaFoldDB" id="A0A9D1DSH6"/>
<evidence type="ECO:0000313" key="1">
    <source>
        <dbReference type="EMBL" id="HIR58127.1"/>
    </source>
</evidence>
<organism evidence="1 2">
    <name type="scientific">Candidatus Gallacutalibacter pullicola</name>
    <dbReference type="NCBI Taxonomy" id="2840830"/>
    <lineage>
        <taxon>Bacteria</taxon>
        <taxon>Bacillati</taxon>
        <taxon>Bacillota</taxon>
        <taxon>Clostridia</taxon>
        <taxon>Eubacteriales</taxon>
        <taxon>Candidatus Gallacutalibacter</taxon>
    </lineage>
</organism>
<accession>A0A9D1DSH6</accession>
<protein>
    <recommendedName>
        <fullName evidence="3">Glycosyl hydrolase family 32 N-terminal domain-containing protein</fullName>
    </recommendedName>
</protein>
<reference evidence="1" key="1">
    <citation type="submission" date="2020-10" db="EMBL/GenBank/DDBJ databases">
        <authorList>
            <person name="Gilroy R."/>
        </authorList>
    </citation>
    <scope>NUCLEOTIDE SEQUENCE</scope>
    <source>
        <strain evidence="1">ChiSjej1B19-7085</strain>
    </source>
</reference>
<dbReference type="Proteomes" id="UP000886785">
    <property type="component" value="Unassembled WGS sequence"/>
</dbReference>
<evidence type="ECO:0000313" key="2">
    <source>
        <dbReference type="Proteomes" id="UP000886785"/>
    </source>
</evidence>
<dbReference type="InterPro" id="IPR023296">
    <property type="entry name" value="Glyco_hydro_beta-prop_sf"/>
</dbReference>
<comment type="caution">
    <text evidence="1">The sequence shown here is derived from an EMBL/GenBank/DDBJ whole genome shotgun (WGS) entry which is preliminary data.</text>
</comment>
<dbReference type="Gene3D" id="2.115.10.20">
    <property type="entry name" value="Glycosyl hydrolase domain, family 43"/>
    <property type="match status" value="2"/>
</dbReference>
<sequence length="300" mass="33711">MPNFSVQNPVLDLDPQYSVRDPALLWDGSVFHCFFTMVENASERTVLRLGHSTSQDLARWGDVRILADGPENFSSPGNVLRVGGEWILCLQSYPPPPGSIYGGDDSRLWLMRSRDLISWDKPQMICAEGCTASWNHGSKRQIDPYLVRWKGKFWCLYKNSGCLGVLSSPDLLHWEEASPDRPVISPQDMPDGSTVENPCVVETPEGFALFFAPCREGRGIGLAYSDDLLTWRDVHYLDFLPTPWADGGPTAAMVLDMRRELGVWMMAFHGERGERFGAAMGIAFSRDLEHWESAVPLEKK</sequence>
<proteinExistence type="predicted"/>